<evidence type="ECO:0000259" key="2">
    <source>
        <dbReference type="Pfam" id="PF01106"/>
    </source>
</evidence>
<protein>
    <submittedName>
        <fullName evidence="3">NifU family protein</fullName>
    </submittedName>
</protein>
<evidence type="ECO:0000313" key="5">
    <source>
        <dbReference type="Proteomes" id="UP000318834"/>
    </source>
</evidence>
<sequence>MAEQVQTQEGSLRERVEQVLDNIRPYIQGDGGDIELLDVADGVVQIRLAGACVGCMHSMMTLQAGVERMLKEAVPEIKAVEAMPF</sequence>
<dbReference type="Proteomes" id="UP000318834">
    <property type="component" value="Unassembled WGS sequence"/>
</dbReference>
<dbReference type="GO" id="GO:0016226">
    <property type="term" value="P:iron-sulfur cluster assembly"/>
    <property type="evidence" value="ECO:0007669"/>
    <property type="project" value="InterPro"/>
</dbReference>
<comment type="caution">
    <text evidence="3">The sequence shown here is derived from an EMBL/GenBank/DDBJ whole genome shotgun (WGS) entry which is preliminary data.</text>
</comment>
<feature type="domain" description="NIF system FeS cluster assembly NifU C-terminal" evidence="2">
    <location>
        <begin position="16"/>
        <end position="81"/>
    </location>
</feature>
<dbReference type="InterPro" id="IPR001075">
    <property type="entry name" value="NIF_FeS_clus_asmbl_NifU_C"/>
</dbReference>
<dbReference type="GO" id="GO:0005506">
    <property type="term" value="F:iron ion binding"/>
    <property type="evidence" value="ECO:0007669"/>
    <property type="project" value="InterPro"/>
</dbReference>
<gene>
    <name evidence="4" type="ORF">E6H01_02345</name>
    <name evidence="3" type="ORF">E6H05_10485</name>
</gene>
<dbReference type="SUPFAM" id="SSF117916">
    <property type="entry name" value="Fe-S cluster assembly (FSCA) domain-like"/>
    <property type="match status" value="1"/>
</dbReference>
<organism evidence="3 5">
    <name type="scientific">Candidatus Segetimicrobium genomatis</name>
    <dbReference type="NCBI Taxonomy" id="2569760"/>
    <lineage>
        <taxon>Bacteria</taxon>
        <taxon>Bacillati</taxon>
        <taxon>Candidatus Sysuimicrobiota</taxon>
        <taxon>Candidatus Sysuimicrobiia</taxon>
        <taxon>Candidatus Sysuimicrobiales</taxon>
        <taxon>Candidatus Segetimicrobiaceae</taxon>
        <taxon>Candidatus Segetimicrobium</taxon>
    </lineage>
</organism>
<evidence type="ECO:0000256" key="1">
    <source>
        <dbReference type="ARBA" id="ARBA00049958"/>
    </source>
</evidence>
<evidence type="ECO:0000313" key="3">
    <source>
        <dbReference type="EMBL" id="TMI72855.1"/>
    </source>
</evidence>
<evidence type="ECO:0000313" key="6">
    <source>
        <dbReference type="Proteomes" id="UP000319353"/>
    </source>
</evidence>
<dbReference type="EMBL" id="VBAL01000020">
    <property type="protein sequence ID" value="TMJ05869.1"/>
    <property type="molecule type" value="Genomic_DNA"/>
</dbReference>
<dbReference type="Gene3D" id="3.30.300.130">
    <property type="entry name" value="Fe-S cluster assembly (FSCA)"/>
    <property type="match status" value="1"/>
</dbReference>
<comment type="function">
    <text evidence="1">May be involved in the formation or repair of [Fe-S] clusters present in iron-sulfur proteins.</text>
</comment>
<evidence type="ECO:0000313" key="4">
    <source>
        <dbReference type="EMBL" id="TMJ05869.1"/>
    </source>
</evidence>
<dbReference type="InterPro" id="IPR034904">
    <property type="entry name" value="FSCA_dom_sf"/>
</dbReference>
<dbReference type="GO" id="GO:0051536">
    <property type="term" value="F:iron-sulfur cluster binding"/>
    <property type="evidence" value="ECO:0007669"/>
    <property type="project" value="InterPro"/>
</dbReference>
<dbReference type="AlphaFoldDB" id="A0A537INH0"/>
<proteinExistence type="predicted"/>
<accession>A0A537INH0</accession>
<dbReference type="Proteomes" id="UP000319353">
    <property type="component" value="Unassembled WGS sequence"/>
</dbReference>
<dbReference type="Pfam" id="PF01106">
    <property type="entry name" value="NifU"/>
    <property type="match status" value="1"/>
</dbReference>
<dbReference type="PANTHER" id="PTHR11178">
    <property type="entry name" value="IRON-SULFUR CLUSTER SCAFFOLD PROTEIN NFU-RELATED"/>
    <property type="match status" value="1"/>
</dbReference>
<name>A0A537INH0_9BACT</name>
<reference evidence="5 6" key="1">
    <citation type="journal article" date="2019" name="Nat. Microbiol.">
        <title>Mediterranean grassland soil C-N compound turnover is dependent on rainfall and depth, and is mediated by genomically divergent microorganisms.</title>
        <authorList>
            <person name="Diamond S."/>
            <person name="Andeer P.F."/>
            <person name="Li Z."/>
            <person name="Crits-Christoph A."/>
            <person name="Burstein D."/>
            <person name="Anantharaman K."/>
            <person name="Lane K.R."/>
            <person name="Thomas B.C."/>
            <person name="Pan C."/>
            <person name="Northen T.R."/>
            <person name="Banfield J.F."/>
        </authorList>
    </citation>
    <scope>NUCLEOTIDE SEQUENCE [LARGE SCALE GENOMIC DNA]</scope>
    <source>
        <strain evidence="4">NP_4</strain>
        <strain evidence="3">NP_8</strain>
    </source>
</reference>
<dbReference type="EMBL" id="VBAP01000078">
    <property type="protein sequence ID" value="TMI72855.1"/>
    <property type="molecule type" value="Genomic_DNA"/>
</dbReference>